<protein>
    <recommendedName>
        <fullName evidence="3">Heme oxygenase</fullName>
    </recommendedName>
</protein>
<name>A0A916NJL6_9BACT</name>
<dbReference type="InterPro" id="IPR016053">
    <property type="entry name" value="Haem_Oase-like"/>
</dbReference>
<dbReference type="Pfam" id="PF01126">
    <property type="entry name" value="Heme_oxygenase"/>
    <property type="match status" value="1"/>
</dbReference>
<sequence>MNELTISHEVSELFLQNLRLKTSLQHKLLEENTLSKAILDSGITIATYQRYLMAMYRVVKGVELTVFEKVQYMIPEINRRRKSHLIIDDLSQTGLSLVSIHSLSPATFLPQNLAEALGILYVVEGSTLGGRLIYKHVQKNLALDATNGASFFKGYGPETGSRWKSFIAALCEFAVTTHSEAEIIDSAAATFSAIDLLLKEAEN</sequence>
<evidence type="ECO:0000313" key="2">
    <source>
        <dbReference type="Proteomes" id="UP000680038"/>
    </source>
</evidence>
<gene>
    <name evidence="1" type="ORF">DYBT9275_00426</name>
</gene>
<dbReference type="AlphaFoldDB" id="A0A916NJL6"/>
<dbReference type="Gene3D" id="1.20.910.10">
    <property type="entry name" value="Heme oxygenase-like"/>
    <property type="match status" value="1"/>
</dbReference>
<evidence type="ECO:0000313" key="1">
    <source>
        <dbReference type="EMBL" id="CAG4990007.1"/>
    </source>
</evidence>
<keyword evidence="2" id="KW-1185">Reference proteome</keyword>
<dbReference type="Proteomes" id="UP000680038">
    <property type="component" value="Unassembled WGS sequence"/>
</dbReference>
<dbReference type="RefSeq" id="WP_215237194.1">
    <property type="nucleotide sequence ID" value="NZ_CAJRAF010000001.1"/>
</dbReference>
<proteinExistence type="predicted"/>
<dbReference type="SUPFAM" id="SSF48613">
    <property type="entry name" value="Heme oxygenase-like"/>
    <property type="match status" value="1"/>
</dbReference>
<reference evidence="1" key="1">
    <citation type="submission" date="2021-04" db="EMBL/GenBank/DDBJ databases">
        <authorList>
            <person name="Rodrigo-Torres L."/>
            <person name="Arahal R. D."/>
            <person name="Lucena T."/>
        </authorList>
    </citation>
    <scope>NUCLEOTIDE SEQUENCE</scope>
    <source>
        <strain evidence="1">CECT 9275</strain>
    </source>
</reference>
<accession>A0A916NJL6</accession>
<dbReference type="GO" id="GO:0006788">
    <property type="term" value="P:heme oxidation"/>
    <property type="evidence" value="ECO:0007669"/>
    <property type="project" value="InterPro"/>
</dbReference>
<dbReference type="InterPro" id="IPR016084">
    <property type="entry name" value="Haem_Oase-like_multi-hlx"/>
</dbReference>
<comment type="caution">
    <text evidence="1">The sequence shown here is derived from an EMBL/GenBank/DDBJ whole genome shotgun (WGS) entry which is preliminary data.</text>
</comment>
<dbReference type="CDD" id="cd19166">
    <property type="entry name" value="HemeO-bac"/>
    <property type="match status" value="1"/>
</dbReference>
<dbReference type="EMBL" id="CAJRAF010000001">
    <property type="protein sequence ID" value="CAG4990007.1"/>
    <property type="molecule type" value="Genomic_DNA"/>
</dbReference>
<organism evidence="1 2">
    <name type="scientific">Dyadobacter helix</name>
    <dbReference type="NCBI Taxonomy" id="2822344"/>
    <lineage>
        <taxon>Bacteria</taxon>
        <taxon>Pseudomonadati</taxon>
        <taxon>Bacteroidota</taxon>
        <taxon>Cytophagia</taxon>
        <taxon>Cytophagales</taxon>
        <taxon>Spirosomataceae</taxon>
        <taxon>Dyadobacter</taxon>
    </lineage>
</organism>
<dbReference type="GO" id="GO:0004392">
    <property type="term" value="F:heme oxygenase (decyclizing) activity"/>
    <property type="evidence" value="ECO:0007669"/>
    <property type="project" value="InterPro"/>
</dbReference>
<evidence type="ECO:0008006" key="3">
    <source>
        <dbReference type="Google" id="ProtNLM"/>
    </source>
</evidence>